<dbReference type="GO" id="GO:0010487">
    <property type="term" value="F:thermospermine synthase activity"/>
    <property type="evidence" value="ECO:0007669"/>
    <property type="project" value="UniProtKB-ARBA"/>
</dbReference>
<comment type="similarity">
    <text evidence="1 5">Belongs to the spermidine/spermine synthase family.</text>
</comment>
<dbReference type="InterPro" id="IPR029063">
    <property type="entry name" value="SAM-dependent_MTases_sf"/>
</dbReference>
<dbReference type="InterPro" id="IPR001045">
    <property type="entry name" value="Spermi_synthase"/>
</dbReference>
<feature type="transmembrane region" description="Helical" evidence="5">
    <location>
        <begin position="12"/>
        <end position="36"/>
    </location>
</feature>
<comment type="catalytic activity">
    <reaction evidence="5">
        <text>S-adenosyl 3-(methylsulfanyl)propylamine + putrescine = S-methyl-5'-thioadenosine + spermidine + H(+)</text>
        <dbReference type="Rhea" id="RHEA:12721"/>
        <dbReference type="ChEBI" id="CHEBI:15378"/>
        <dbReference type="ChEBI" id="CHEBI:17509"/>
        <dbReference type="ChEBI" id="CHEBI:57443"/>
        <dbReference type="ChEBI" id="CHEBI:57834"/>
        <dbReference type="ChEBI" id="CHEBI:326268"/>
        <dbReference type="EC" id="2.5.1.16"/>
    </reaction>
</comment>
<dbReference type="AlphaFoldDB" id="A0A7W5H619"/>
<feature type="transmembrane region" description="Helical" evidence="5">
    <location>
        <begin position="164"/>
        <end position="186"/>
    </location>
</feature>
<keyword evidence="5" id="KW-0812">Transmembrane</keyword>
<evidence type="ECO:0000256" key="5">
    <source>
        <dbReference type="HAMAP-Rule" id="MF_00198"/>
    </source>
</evidence>
<feature type="binding site" evidence="5">
    <location>
        <position position="315"/>
    </location>
    <ligand>
        <name>S-methyl-5'-thioadenosine</name>
        <dbReference type="ChEBI" id="CHEBI:17509"/>
    </ligand>
</feature>
<dbReference type="EC" id="2.5.1.16" evidence="5"/>
<dbReference type="Gene3D" id="3.40.50.150">
    <property type="entry name" value="Vaccinia Virus protein VP39"/>
    <property type="match status" value="1"/>
</dbReference>
<feature type="active site" description="Proton acceptor" evidence="5 6">
    <location>
        <position position="379"/>
    </location>
</feature>
<organism evidence="8 9">
    <name type="scientific">Aporhodopirellula rubra</name>
    <dbReference type="NCBI Taxonomy" id="980271"/>
    <lineage>
        <taxon>Bacteria</taxon>
        <taxon>Pseudomonadati</taxon>
        <taxon>Planctomycetota</taxon>
        <taxon>Planctomycetia</taxon>
        <taxon>Pirellulales</taxon>
        <taxon>Pirellulaceae</taxon>
        <taxon>Aporhodopirellula</taxon>
    </lineage>
</organism>
<protein>
    <recommendedName>
        <fullName evidence="5">Polyamine aminopropyltransferase</fullName>
    </recommendedName>
    <alternativeName>
        <fullName evidence="5">Putrescine aminopropyltransferase</fullName>
        <shortName evidence="5">PAPT</shortName>
    </alternativeName>
    <alternativeName>
        <fullName evidence="5">Spermidine synthase</fullName>
        <shortName evidence="5">SPDS</shortName>
        <shortName evidence="5">SPDSY</shortName>
        <ecNumber evidence="5">2.5.1.16</ecNumber>
    </alternativeName>
</protein>
<proteinExistence type="inferred from homology"/>
<feature type="transmembrane region" description="Helical" evidence="5">
    <location>
        <begin position="198"/>
        <end position="216"/>
    </location>
</feature>
<dbReference type="SUPFAM" id="SSF103473">
    <property type="entry name" value="MFS general substrate transporter"/>
    <property type="match status" value="1"/>
</dbReference>
<dbReference type="PANTHER" id="PTHR43317:SF1">
    <property type="entry name" value="THERMOSPERMINE SYNTHASE ACAULIS5"/>
    <property type="match status" value="1"/>
</dbReference>
<keyword evidence="3 5" id="KW-0745">Spermidine biosynthesis</keyword>
<dbReference type="EMBL" id="JACHXU010000006">
    <property type="protein sequence ID" value="MBB3206436.1"/>
    <property type="molecule type" value="Genomic_DNA"/>
</dbReference>
<dbReference type="InterPro" id="IPR030374">
    <property type="entry name" value="PABS"/>
</dbReference>
<comment type="function">
    <text evidence="5">Catalyzes the irreversible transfer of a propylamine group from the amino donor S-adenosylmethioninamine (decarboxy-AdoMet) to putrescine (1,4-diaminobutane) to yield spermidine.</text>
</comment>
<evidence type="ECO:0000256" key="2">
    <source>
        <dbReference type="ARBA" id="ARBA00022679"/>
    </source>
</evidence>
<keyword evidence="5" id="KW-1133">Transmembrane helix</keyword>
<dbReference type="UniPathway" id="UPA00248">
    <property type="reaction ID" value="UER00314"/>
</dbReference>
<feature type="binding site" evidence="5">
    <location>
        <position position="295"/>
    </location>
    <ligand>
        <name>spermidine</name>
        <dbReference type="ChEBI" id="CHEBI:57834"/>
    </ligand>
</feature>
<dbReference type="InterPro" id="IPR030373">
    <property type="entry name" value="PABS_CS"/>
</dbReference>
<comment type="caution">
    <text evidence="8">The sequence shown here is derived from an EMBL/GenBank/DDBJ whole genome shotgun (WGS) entry which is preliminary data.</text>
</comment>
<comment type="subcellular location">
    <subcellularLocation>
        <location evidence="5">Cell membrane</location>
        <topology evidence="5">Multi-pass membrane protein</topology>
    </subcellularLocation>
</comment>
<dbReference type="PROSITE" id="PS01330">
    <property type="entry name" value="PABS_1"/>
    <property type="match status" value="1"/>
</dbReference>
<evidence type="ECO:0000313" key="9">
    <source>
        <dbReference type="Proteomes" id="UP000536179"/>
    </source>
</evidence>
<keyword evidence="5" id="KW-1003">Cell membrane</keyword>
<evidence type="ECO:0000259" key="7">
    <source>
        <dbReference type="PROSITE" id="PS51006"/>
    </source>
</evidence>
<evidence type="ECO:0000313" key="8">
    <source>
        <dbReference type="EMBL" id="MBB3206436.1"/>
    </source>
</evidence>
<dbReference type="PANTHER" id="PTHR43317">
    <property type="entry name" value="THERMOSPERMINE SYNTHASE ACAULIS5"/>
    <property type="match status" value="1"/>
</dbReference>
<dbReference type="CDD" id="cd02440">
    <property type="entry name" value="AdoMet_MTases"/>
    <property type="match status" value="1"/>
</dbReference>
<dbReference type="SUPFAM" id="SSF53335">
    <property type="entry name" value="S-adenosyl-L-methionine-dependent methyltransferases"/>
    <property type="match status" value="1"/>
</dbReference>
<dbReference type="GO" id="GO:0004766">
    <property type="term" value="F:spermidine synthase activity"/>
    <property type="evidence" value="ECO:0007669"/>
    <property type="project" value="UniProtKB-UniRule"/>
</dbReference>
<accession>A0A7W5H619</accession>
<name>A0A7W5H619_9BACT</name>
<reference evidence="8 9" key="1">
    <citation type="submission" date="2020-08" db="EMBL/GenBank/DDBJ databases">
        <title>Genomic Encyclopedia of Type Strains, Phase III (KMG-III): the genomes of soil and plant-associated and newly described type strains.</title>
        <authorList>
            <person name="Whitman W."/>
        </authorList>
    </citation>
    <scope>NUCLEOTIDE SEQUENCE [LARGE SCALE GENOMIC DNA]</scope>
    <source>
        <strain evidence="8 9">CECT 8075</strain>
    </source>
</reference>
<gene>
    <name evidence="5" type="primary">speE</name>
    <name evidence="8" type="ORF">FHS27_002245</name>
</gene>
<comment type="pathway">
    <text evidence="5">Amine and polyamine biosynthesis; spermidine biosynthesis; spermidine from putrescine: step 1/1.</text>
</comment>
<dbReference type="HAMAP" id="MF_00198">
    <property type="entry name" value="Spermidine_synth"/>
    <property type="match status" value="1"/>
</dbReference>
<keyword evidence="2 5" id="KW-0808">Transferase</keyword>
<dbReference type="NCBIfam" id="NF002956">
    <property type="entry name" value="PRK03612.1"/>
    <property type="match status" value="1"/>
</dbReference>
<feature type="transmembrane region" description="Helical" evidence="5">
    <location>
        <begin position="135"/>
        <end position="158"/>
    </location>
</feature>
<feature type="binding site" evidence="5">
    <location>
        <position position="271"/>
    </location>
    <ligand>
        <name>spermidine</name>
        <dbReference type="ChEBI" id="CHEBI:57834"/>
    </ligand>
</feature>
<evidence type="ECO:0000256" key="1">
    <source>
        <dbReference type="ARBA" id="ARBA00007867"/>
    </source>
</evidence>
<feature type="transmembrane region" description="Helical" evidence="5">
    <location>
        <begin position="72"/>
        <end position="94"/>
    </location>
</feature>
<keyword evidence="9" id="KW-1185">Reference proteome</keyword>
<keyword evidence="5" id="KW-0472">Membrane</keyword>
<dbReference type="GO" id="GO:0008295">
    <property type="term" value="P:spermidine biosynthetic process"/>
    <property type="evidence" value="ECO:0007669"/>
    <property type="project" value="UniProtKB-UniRule"/>
</dbReference>
<dbReference type="PROSITE" id="PS51006">
    <property type="entry name" value="PABS_2"/>
    <property type="match status" value="1"/>
</dbReference>
<comment type="subunit">
    <text evidence="5">Homodimer or homotetramer.</text>
</comment>
<evidence type="ECO:0000256" key="3">
    <source>
        <dbReference type="ARBA" id="ARBA00023066"/>
    </source>
</evidence>
<dbReference type="Proteomes" id="UP000536179">
    <property type="component" value="Unassembled WGS sequence"/>
</dbReference>
<feature type="binding site" evidence="5">
    <location>
        <position position="241"/>
    </location>
    <ligand>
        <name>S-methyl-5'-thioadenosine</name>
        <dbReference type="ChEBI" id="CHEBI:17509"/>
    </ligand>
</feature>
<feature type="domain" description="PABS" evidence="7">
    <location>
        <begin position="211"/>
        <end position="458"/>
    </location>
</feature>
<evidence type="ECO:0000256" key="4">
    <source>
        <dbReference type="ARBA" id="ARBA00023115"/>
    </source>
</evidence>
<dbReference type="Pfam" id="PF01564">
    <property type="entry name" value="Spermine_synth"/>
    <property type="match status" value="1"/>
</dbReference>
<feature type="transmembrane region" description="Helical" evidence="5">
    <location>
        <begin position="42"/>
        <end position="60"/>
    </location>
</feature>
<dbReference type="InterPro" id="IPR036259">
    <property type="entry name" value="MFS_trans_sf"/>
</dbReference>
<dbReference type="RefSeq" id="WP_184304916.1">
    <property type="nucleotide sequence ID" value="NZ_JACHXU010000006.1"/>
</dbReference>
<feature type="binding site" evidence="5">
    <location>
        <begin position="349"/>
        <end position="350"/>
    </location>
    <ligand>
        <name>S-methyl-5'-thioadenosine</name>
        <dbReference type="ChEBI" id="CHEBI:17509"/>
    </ligand>
</feature>
<feature type="transmembrane region" description="Helical" evidence="5">
    <location>
        <begin position="100"/>
        <end position="123"/>
    </location>
</feature>
<keyword evidence="4 5" id="KW-0620">Polyamine biosynthesis</keyword>
<dbReference type="GO" id="GO:0005886">
    <property type="term" value="C:plasma membrane"/>
    <property type="evidence" value="ECO:0007669"/>
    <property type="project" value="UniProtKB-SubCell"/>
</dbReference>
<sequence>MIDRAPLGLLYVNVLIIATCGLVYELVAGTLASYLLGDSVTQFSLIIGVYLSALGIGAWLSQYIEDRLARTFIEIELALALIGGFSTPLLFLAFPLVDWFHVLLFGSVVVIGILVGLELPLLMRILKEHLDFSELVSRVLAFDYLGALFASLLFPIFLVPRLGLTRTAILFGLLNAVVGLWGTYLLRPLLANRGIEGLRGRAILVIGLLVVGFIKADSITTLSEENTLGGKIVYADTSPYQRIAVTQSDRGFQLYLNGHLQFNSVDEYRYHESLVHPLMSVCSDATRILVLGGGDGLAVREILKYSRVESITLVDLDPAMTRLATGFEPLAKLNARALSDPKVTVINRDAFVWATEDNADSGSDAPRYDTPRYDAVVIDFPDPGSYSVGKLYTTHFYTSLRRHLAPHAGMAIQCTSPLVAPKSYWCILHTLRQSGFDVTPYHASVPTFGVWGFALARQIGAEEADRRADPDAGSDSPWILPPSLAPEIAGLRFLNDATMRGLFHLPQDQQSLEMPSNRLNDQILVRLYDQEWGGRG</sequence>
<comment type="caution">
    <text evidence="5">Lacks conserved residue(s) required for the propagation of feature annotation.</text>
</comment>
<evidence type="ECO:0000256" key="6">
    <source>
        <dbReference type="PROSITE-ProRule" id="PRU00354"/>
    </source>
</evidence>